<dbReference type="RefSeq" id="WP_189154463.1">
    <property type="nucleotide sequence ID" value="NZ_BMNC01000002.1"/>
</dbReference>
<evidence type="ECO:0000313" key="2">
    <source>
        <dbReference type="Proteomes" id="UP000597656"/>
    </source>
</evidence>
<name>A0ABQ2HNC5_9PSEU</name>
<sequence length="190" mass="19905">MNRPLLVGGIAAGLLVFGGVVAALTVSHVHDTNGGSGEQPAVCGNVSAAALARARTPTPNTSGSYETKLLNGVRTNCSWIRTEGPGLRNTDVSVLPGREADFDEFVRGHLSNAPDLPRQRPLEGLGDEAAVLQAERGSSGEHFTEISVVVRKDNRLVVVRHIAREPGGKPDVAELEAAAKGIAEEFVGKL</sequence>
<comment type="caution">
    <text evidence="1">The sequence shown here is derived from an EMBL/GenBank/DDBJ whole genome shotgun (WGS) entry which is preliminary data.</text>
</comment>
<evidence type="ECO:0000313" key="1">
    <source>
        <dbReference type="EMBL" id="GGM85249.1"/>
    </source>
</evidence>
<dbReference type="EMBL" id="BMNC01000002">
    <property type="protein sequence ID" value="GGM85249.1"/>
    <property type="molecule type" value="Genomic_DNA"/>
</dbReference>
<organism evidence="1 2">
    <name type="scientific">Lentzea pudingi</name>
    <dbReference type="NCBI Taxonomy" id="1789439"/>
    <lineage>
        <taxon>Bacteria</taxon>
        <taxon>Bacillati</taxon>
        <taxon>Actinomycetota</taxon>
        <taxon>Actinomycetes</taxon>
        <taxon>Pseudonocardiales</taxon>
        <taxon>Pseudonocardiaceae</taxon>
        <taxon>Lentzea</taxon>
    </lineage>
</organism>
<proteinExistence type="predicted"/>
<reference evidence="2" key="1">
    <citation type="journal article" date="2019" name="Int. J. Syst. Evol. Microbiol.">
        <title>The Global Catalogue of Microorganisms (GCM) 10K type strain sequencing project: providing services to taxonomists for standard genome sequencing and annotation.</title>
        <authorList>
            <consortium name="The Broad Institute Genomics Platform"/>
            <consortium name="The Broad Institute Genome Sequencing Center for Infectious Disease"/>
            <person name="Wu L."/>
            <person name="Ma J."/>
        </authorList>
    </citation>
    <scope>NUCLEOTIDE SEQUENCE [LARGE SCALE GENOMIC DNA]</scope>
    <source>
        <strain evidence="2">CGMCC 4.7319</strain>
    </source>
</reference>
<accession>A0ABQ2HNC5</accession>
<gene>
    <name evidence="1" type="ORF">GCM10011609_21870</name>
</gene>
<keyword evidence="2" id="KW-1185">Reference proteome</keyword>
<evidence type="ECO:0008006" key="3">
    <source>
        <dbReference type="Google" id="ProtNLM"/>
    </source>
</evidence>
<dbReference type="Proteomes" id="UP000597656">
    <property type="component" value="Unassembled WGS sequence"/>
</dbReference>
<protein>
    <recommendedName>
        <fullName evidence="3">DUF3558 domain-containing protein</fullName>
    </recommendedName>
</protein>